<dbReference type="RefSeq" id="WP_068116563.1">
    <property type="nucleotide sequence ID" value="NZ_CCXJ01000031.1"/>
</dbReference>
<dbReference type="SUPFAM" id="SSF46785">
    <property type="entry name" value="Winged helix' DNA-binding domain"/>
    <property type="match status" value="1"/>
</dbReference>
<organism evidence="2 3">
    <name type="scientific">Nocardioides massiliensis</name>
    <dbReference type="NCBI Taxonomy" id="1325935"/>
    <lineage>
        <taxon>Bacteria</taxon>
        <taxon>Bacillati</taxon>
        <taxon>Actinomycetota</taxon>
        <taxon>Actinomycetes</taxon>
        <taxon>Propionibacteriales</taxon>
        <taxon>Nocardioidaceae</taxon>
        <taxon>Nocardioides</taxon>
    </lineage>
</organism>
<sequence>MSSSTPRWLERDQQHAWRSYVVGSTLLLAKLDRELRDEFGLALAEYEILVRLSESDGGRMRMSALADSMCHSRSRITHTVKRLQDRGVVERVAYGDDGRGVEAVLTDAGRQLLERAAPVHVHGVRRHFVDRLSADDLAAVGRAFGTAADALVAEHPAADIREAGGRALRGAVSRG</sequence>
<dbReference type="PANTHER" id="PTHR33164">
    <property type="entry name" value="TRANSCRIPTIONAL REGULATOR, MARR FAMILY"/>
    <property type="match status" value="1"/>
</dbReference>
<name>A0ABT9NQ61_9ACTN</name>
<keyword evidence="2" id="KW-0238">DNA-binding</keyword>
<protein>
    <submittedName>
        <fullName evidence="2">DNA-binding MarR family transcriptional regulator</fullName>
    </submittedName>
</protein>
<evidence type="ECO:0000313" key="2">
    <source>
        <dbReference type="EMBL" id="MDP9822314.1"/>
    </source>
</evidence>
<accession>A0ABT9NQ61</accession>
<proteinExistence type="predicted"/>
<evidence type="ECO:0000259" key="1">
    <source>
        <dbReference type="PROSITE" id="PS50995"/>
    </source>
</evidence>
<comment type="caution">
    <text evidence="2">The sequence shown here is derived from an EMBL/GenBank/DDBJ whole genome shotgun (WGS) entry which is preliminary data.</text>
</comment>
<dbReference type="PROSITE" id="PS50995">
    <property type="entry name" value="HTH_MARR_2"/>
    <property type="match status" value="1"/>
</dbReference>
<dbReference type="Gene3D" id="1.10.10.10">
    <property type="entry name" value="Winged helix-like DNA-binding domain superfamily/Winged helix DNA-binding domain"/>
    <property type="match status" value="1"/>
</dbReference>
<dbReference type="Pfam" id="PF01047">
    <property type="entry name" value="MarR"/>
    <property type="match status" value="1"/>
</dbReference>
<gene>
    <name evidence="2" type="ORF">J2S59_002123</name>
</gene>
<reference evidence="2 3" key="1">
    <citation type="submission" date="2023-07" db="EMBL/GenBank/DDBJ databases">
        <title>Sequencing the genomes of 1000 actinobacteria strains.</title>
        <authorList>
            <person name="Klenk H.-P."/>
        </authorList>
    </citation>
    <scope>NUCLEOTIDE SEQUENCE [LARGE SCALE GENOMIC DNA]</scope>
    <source>
        <strain evidence="2 3">GD13</strain>
    </source>
</reference>
<dbReference type="InterPro" id="IPR039422">
    <property type="entry name" value="MarR/SlyA-like"/>
</dbReference>
<dbReference type="InterPro" id="IPR036390">
    <property type="entry name" value="WH_DNA-bd_sf"/>
</dbReference>
<evidence type="ECO:0000313" key="3">
    <source>
        <dbReference type="Proteomes" id="UP001240447"/>
    </source>
</evidence>
<feature type="domain" description="HTH marR-type" evidence="1">
    <location>
        <begin position="1"/>
        <end position="149"/>
    </location>
</feature>
<dbReference type="EMBL" id="JAUSQM010000001">
    <property type="protein sequence ID" value="MDP9822314.1"/>
    <property type="molecule type" value="Genomic_DNA"/>
</dbReference>
<dbReference type="Proteomes" id="UP001240447">
    <property type="component" value="Unassembled WGS sequence"/>
</dbReference>
<dbReference type="SMART" id="SM00347">
    <property type="entry name" value="HTH_MARR"/>
    <property type="match status" value="1"/>
</dbReference>
<dbReference type="GO" id="GO:0003677">
    <property type="term" value="F:DNA binding"/>
    <property type="evidence" value="ECO:0007669"/>
    <property type="project" value="UniProtKB-KW"/>
</dbReference>
<dbReference type="PANTHER" id="PTHR33164:SF99">
    <property type="entry name" value="MARR FAMILY REGULATORY PROTEIN"/>
    <property type="match status" value="1"/>
</dbReference>
<dbReference type="InterPro" id="IPR000835">
    <property type="entry name" value="HTH_MarR-typ"/>
</dbReference>
<keyword evidence="3" id="KW-1185">Reference proteome</keyword>
<dbReference type="InterPro" id="IPR036388">
    <property type="entry name" value="WH-like_DNA-bd_sf"/>
</dbReference>